<dbReference type="EMBL" id="OX596085">
    <property type="protein sequence ID" value="CAM9368953.1"/>
    <property type="molecule type" value="Genomic_DNA"/>
</dbReference>
<dbReference type="Proteomes" id="UP001162501">
    <property type="component" value="Chromosome 1"/>
</dbReference>
<organism evidence="1 2">
    <name type="scientific">Rangifer tarandus platyrhynchus</name>
    <name type="common">Svalbard reindeer</name>
    <dbReference type="NCBI Taxonomy" id="3082113"/>
    <lineage>
        <taxon>Eukaryota</taxon>
        <taxon>Metazoa</taxon>
        <taxon>Chordata</taxon>
        <taxon>Craniata</taxon>
        <taxon>Vertebrata</taxon>
        <taxon>Euteleostomi</taxon>
        <taxon>Mammalia</taxon>
        <taxon>Eutheria</taxon>
        <taxon>Laurasiatheria</taxon>
        <taxon>Artiodactyla</taxon>
        <taxon>Ruminantia</taxon>
        <taxon>Pecora</taxon>
        <taxon>Cervidae</taxon>
        <taxon>Odocoileinae</taxon>
        <taxon>Rangifer</taxon>
    </lineage>
</organism>
<proteinExistence type="predicted"/>
<evidence type="ECO:0000313" key="1">
    <source>
        <dbReference type="EMBL" id="CAM9368953.1"/>
    </source>
</evidence>
<reference evidence="1" key="1">
    <citation type="submission" date="2023-05" db="EMBL/GenBank/DDBJ databases">
        <authorList>
            <consortium name="ELIXIR-Norway"/>
        </authorList>
    </citation>
    <scope>NUCLEOTIDE SEQUENCE</scope>
</reference>
<accession>A0AC59Y4V4</accession>
<gene>
    <name evidence="1" type="ORF">MRATA1EN22A_LOCUS1594</name>
</gene>
<name>A0AC59Y4V4_RANTA</name>
<sequence>MVASDPAGPGLRAQNGFPPGTVASGRGLWGHGHPPSSNLVSLLVWVGLEDRELGDPAQAARARYTLALCAQDPPLSEKGALVRP</sequence>
<protein>
    <submittedName>
        <fullName evidence="1">Uncharacterized protein</fullName>
    </submittedName>
</protein>
<evidence type="ECO:0000313" key="2">
    <source>
        <dbReference type="Proteomes" id="UP001162501"/>
    </source>
</evidence>
<reference evidence="1" key="2">
    <citation type="submission" date="2025-03" db="EMBL/GenBank/DDBJ databases">
        <authorList>
            <consortium name="ELIXIR-Norway"/>
            <consortium name="Elixir Norway"/>
        </authorList>
    </citation>
    <scope>NUCLEOTIDE SEQUENCE</scope>
</reference>